<reference evidence="2 3" key="1">
    <citation type="submission" date="2020-08" db="EMBL/GenBank/DDBJ databases">
        <title>Genomic Encyclopedia of Type Strains, Phase III (KMG-III): the genomes of soil and plant-associated and newly described type strains.</title>
        <authorList>
            <person name="Whitman W."/>
        </authorList>
    </citation>
    <scope>NUCLEOTIDE SEQUENCE [LARGE SCALE GENOMIC DNA]</scope>
    <source>
        <strain evidence="2 3">CECT 3287</strain>
    </source>
</reference>
<feature type="compositionally biased region" description="Basic and acidic residues" evidence="1">
    <location>
        <begin position="241"/>
        <end position="251"/>
    </location>
</feature>
<proteinExistence type="predicted"/>
<evidence type="ECO:0000313" key="2">
    <source>
        <dbReference type="EMBL" id="MBB3096711.1"/>
    </source>
</evidence>
<dbReference type="Proteomes" id="UP000590749">
    <property type="component" value="Unassembled WGS sequence"/>
</dbReference>
<keyword evidence="3" id="KW-1185">Reference proteome</keyword>
<evidence type="ECO:0000313" key="3">
    <source>
        <dbReference type="Proteomes" id="UP000590749"/>
    </source>
</evidence>
<organism evidence="2 3">
    <name type="scientific">Actinoplanes campanulatus</name>
    <dbReference type="NCBI Taxonomy" id="113559"/>
    <lineage>
        <taxon>Bacteria</taxon>
        <taxon>Bacillati</taxon>
        <taxon>Actinomycetota</taxon>
        <taxon>Actinomycetes</taxon>
        <taxon>Micromonosporales</taxon>
        <taxon>Micromonosporaceae</taxon>
        <taxon>Actinoplanes</taxon>
    </lineage>
</organism>
<dbReference type="AlphaFoldDB" id="A0A7W5AII9"/>
<feature type="region of interest" description="Disordered" evidence="1">
    <location>
        <begin position="1"/>
        <end position="268"/>
    </location>
</feature>
<sequence>MGTTAPPRPVDAQPGLERSGRHAVERSAVQGQPVNDGLIQLHTHRVEPLSGRPTSTSHRGRAWNHTAGGLADQASELYKHAKDTGAPEDSVQQFRAPNRRAGTVTTAGPAADENADQLADPVERAGPPPDQNRPPLKPSGDSGPPPKCANHVANRSCRLPRLQADQTRQHNRTGQTQRPPPHAGRTTSRHSTPAEPTTHRPTPADPAHHNRTPGEGADSNPHRQRAPSPTHTGRGRRLRPAPREVADHDRPSTGGVRPRQPPIRPAGA</sequence>
<protein>
    <submittedName>
        <fullName evidence="2">Uncharacterized protein</fullName>
    </submittedName>
</protein>
<comment type="caution">
    <text evidence="2">The sequence shown here is derived from an EMBL/GenBank/DDBJ whole genome shotgun (WGS) entry which is preliminary data.</text>
</comment>
<name>A0A7W5AII9_9ACTN</name>
<dbReference type="EMBL" id="JACHXF010000009">
    <property type="protein sequence ID" value="MBB3096711.1"/>
    <property type="molecule type" value="Genomic_DNA"/>
</dbReference>
<gene>
    <name evidence="2" type="ORF">FHR83_004385</name>
</gene>
<feature type="compositionally biased region" description="Pro residues" evidence="1">
    <location>
        <begin position="126"/>
        <end position="147"/>
    </location>
</feature>
<accession>A0A7W5AII9</accession>
<feature type="compositionally biased region" description="Polar residues" evidence="1">
    <location>
        <begin position="185"/>
        <end position="195"/>
    </location>
</feature>
<evidence type="ECO:0000256" key="1">
    <source>
        <dbReference type="SAM" id="MobiDB-lite"/>
    </source>
</evidence>
<feature type="compositionally biased region" description="Pro residues" evidence="1">
    <location>
        <begin position="259"/>
        <end position="268"/>
    </location>
</feature>